<dbReference type="SUPFAM" id="SSF56601">
    <property type="entry name" value="beta-lactamase/transpeptidase-like"/>
    <property type="match status" value="1"/>
</dbReference>
<evidence type="ECO:0000259" key="2">
    <source>
        <dbReference type="Pfam" id="PF00144"/>
    </source>
</evidence>
<gene>
    <name evidence="3" type="ORF">EG849_07765</name>
</gene>
<dbReference type="Pfam" id="PF00144">
    <property type="entry name" value="Beta-lactamase"/>
    <property type="match status" value="1"/>
</dbReference>
<name>A0A3P3WGQ8_9FLAO</name>
<proteinExistence type="predicted"/>
<dbReference type="PANTHER" id="PTHR46825:SF9">
    <property type="entry name" value="BETA-LACTAMASE-RELATED DOMAIN-CONTAINING PROTEIN"/>
    <property type="match status" value="1"/>
</dbReference>
<dbReference type="AlphaFoldDB" id="A0A3P3WGQ8"/>
<evidence type="ECO:0000256" key="1">
    <source>
        <dbReference type="SAM" id="SignalP"/>
    </source>
</evidence>
<dbReference type="RefSeq" id="WP_125012511.1">
    <property type="nucleotide sequence ID" value="NZ_RQVR01000007.1"/>
</dbReference>
<reference evidence="3 4" key="1">
    <citation type="submission" date="2018-11" db="EMBL/GenBank/DDBJ databases">
        <title>Flavobacterium sp. nov., YIM 102600 draft genome.</title>
        <authorList>
            <person name="Li G."/>
            <person name="Jiang Y."/>
        </authorList>
    </citation>
    <scope>NUCLEOTIDE SEQUENCE [LARGE SCALE GENOMIC DNA]</scope>
    <source>
        <strain evidence="3 4">YIM 102600</strain>
    </source>
</reference>
<comment type="caution">
    <text evidence="3">The sequence shown here is derived from an EMBL/GenBank/DDBJ whole genome shotgun (WGS) entry which is preliminary data.</text>
</comment>
<keyword evidence="4" id="KW-1185">Reference proteome</keyword>
<dbReference type="OrthoDB" id="9793489at2"/>
<protein>
    <submittedName>
        <fullName evidence="3">Class A beta-lactamase-related serine hydrolase</fullName>
    </submittedName>
</protein>
<evidence type="ECO:0000313" key="4">
    <source>
        <dbReference type="Proteomes" id="UP000271937"/>
    </source>
</evidence>
<dbReference type="PANTHER" id="PTHR46825">
    <property type="entry name" value="D-ALANYL-D-ALANINE-CARBOXYPEPTIDASE/ENDOPEPTIDASE AMPH"/>
    <property type="match status" value="1"/>
</dbReference>
<dbReference type="Gene3D" id="3.40.710.10">
    <property type="entry name" value="DD-peptidase/beta-lactamase superfamily"/>
    <property type="match status" value="1"/>
</dbReference>
<evidence type="ECO:0000313" key="3">
    <source>
        <dbReference type="EMBL" id="RRJ91763.1"/>
    </source>
</evidence>
<organism evidence="3 4">
    <name type="scientific">Flavobacterium macacae</name>
    <dbReference type="NCBI Taxonomy" id="2488993"/>
    <lineage>
        <taxon>Bacteria</taxon>
        <taxon>Pseudomonadati</taxon>
        <taxon>Bacteroidota</taxon>
        <taxon>Flavobacteriia</taxon>
        <taxon>Flavobacteriales</taxon>
        <taxon>Flavobacteriaceae</taxon>
        <taxon>Flavobacterium</taxon>
    </lineage>
</organism>
<keyword evidence="3" id="KW-0378">Hydrolase</keyword>
<sequence length="435" mass="48243">MKKIAAFLFVAFSLNSFGQSETKFDKIDSLLTYLASNNKFMGSVAIQESDKVVFEKSYGYADVKNQIKADASTRYKIGSITKMFTSVVILQLVEEKKLTLDTKLSKFFPSIKNSENISIENLLEHSSGIYSFTDDADYNEYAKLPKTRAELMKKIKAGNPVFEPGEQSAYSNSNFVLLGWIIEDLTKKTYAQNIETRIVKKSGLTNTGFSTGTKNEAISYHLKGKNWEQAQKEDMSIPGGAGAILSNASDLTKFINGLFAGKLLQPPSLVTMTEIEKGFGKGIFTMPFGERKFYGHTGGIEDFTSSLGFYPKEKFSIALLDNGQGYGMNDIMIGVLSIYYKMPYRFPNLKSVDVAVATLKKYEGTYGDAGFPLKISIKEENGVLICQATGQESFPLNPLSETKFNFDPAGLELVFAENAMTIIQSGQEFKLTKEK</sequence>
<dbReference type="Proteomes" id="UP000271937">
    <property type="component" value="Unassembled WGS sequence"/>
</dbReference>
<dbReference type="InterPro" id="IPR050491">
    <property type="entry name" value="AmpC-like"/>
</dbReference>
<dbReference type="InterPro" id="IPR012338">
    <property type="entry name" value="Beta-lactam/transpept-like"/>
</dbReference>
<keyword evidence="1" id="KW-0732">Signal</keyword>
<feature type="signal peptide" evidence="1">
    <location>
        <begin position="1"/>
        <end position="18"/>
    </location>
</feature>
<dbReference type="EMBL" id="RQVR01000007">
    <property type="protein sequence ID" value="RRJ91763.1"/>
    <property type="molecule type" value="Genomic_DNA"/>
</dbReference>
<dbReference type="InterPro" id="IPR001466">
    <property type="entry name" value="Beta-lactam-related"/>
</dbReference>
<accession>A0A3P3WGQ8</accession>
<dbReference type="GO" id="GO:0016787">
    <property type="term" value="F:hydrolase activity"/>
    <property type="evidence" value="ECO:0007669"/>
    <property type="project" value="UniProtKB-KW"/>
</dbReference>
<feature type="chain" id="PRO_5017928074" evidence="1">
    <location>
        <begin position="19"/>
        <end position="435"/>
    </location>
</feature>
<feature type="domain" description="Beta-lactamase-related" evidence="2">
    <location>
        <begin position="43"/>
        <end position="326"/>
    </location>
</feature>